<keyword evidence="3" id="KW-0227">DNA damage</keyword>
<dbReference type="InterPro" id="IPR036590">
    <property type="entry name" value="SRAP-like"/>
</dbReference>
<dbReference type="InParanoid" id="A0A2V0PQH9"/>
<dbReference type="Pfam" id="PF02586">
    <property type="entry name" value="SRAP"/>
    <property type="match status" value="1"/>
</dbReference>
<evidence type="ECO:0000256" key="1">
    <source>
        <dbReference type="ARBA" id="ARBA00008136"/>
    </source>
</evidence>
<evidence type="ECO:0000256" key="7">
    <source>
        <dbReference type="ARBA" id="ARBA00023239"/>
    </source>
</evidence>
<evidence type="ECO:0000256" key="4">
    <source>
        <dbReference type="ARBA" id="ARBA00022801"/>
    </source>
</evidence>
<gene>
    <name evidence="9" type="ORF">Rsub_12133</name>
</gene>
<keyword evidence="7" id="KW-0456">Lyase</keyword>
<keyword evidence="4" id="KW-0378">Hydrolase</keyword>
<dbReference type="GO" id="GO:0003697">
    <property type="term" value="F:single-stranded DNA binding"/>
    <property type="evidence" value="ECO:0007669"/>
    <property type="project" value="InterPro"/>
</dbReference>
<dbReference type="GO" id="GO:0006508">
    <property type="term" value="P:proteolysis"/>
    <property type="evidence" value="ECO:0007669"/>
    <property type="project" value="UniProtKB-KW"/>
</dbReference>
<dbReference type="AlphaFoldDB" id="A0A2V0PQH9"/>
<dbReference type="GO" id="GO:0016829">
    <property type="term" value="F:lyase activity"/>
    <property type="evidence" value="ECO:0007669"/>
    <property type="project" value="UniProtKB-KW"/>
</dbReference>
<dbReference type="Gene3D" id="3.90.1680.10">
    <property type="entry name" value="SOS response associated peptidase-like"/>
    <property type="match status" value="1"/>
</dbReference>
<evidence type="ECO:0000256" key="5">
    <source>
        <dbReference type="ARBA" id="ARBA00023124"/>
    </source>
</evidence>
<keyword evidence="6" id="KW-0238">DNA-binding</keyword>
<evidence type="ECO:0000256" key="2">
    <source>
        <dbReference type="ARBA" id="ARBA00022670"/>
    </source>
</evidence>
<evidence type="ECO:0000256" key="6">
    <source>
        <dbReference type="ARBA" id="ARBA00023125"/>
    </source>
</evidence>
<evidence type="ECO:0000256" key="3">
    <source>
        <dbReference type="ARBA" id="ARBA00022763"/>
    </source>
</evidence>
<evidence type="ECO:0000256" key="8">
    <source>
        <dbReference type="SAM" id="MobiDB-lite"/>
    </source>
</evidence>
<sequence length="456" mass="44294">MCGRARAALSPEEVAAASGVSRQALDAGGWVGRGRYVPTVNAQPGAWAPVVRSPRGRTGGGAGGGTGGATGGSQAGGGAGGGTGGATGGSQAGGSGGGSQAGGGGGGGSEEGGGEEGGGDAAPAGGGEEGGGEEGGGRVVECMKWGLVPFFTREDRPDHFKMFNARSETVASKGVFSRLLPGRRCVVLLNGFYEWKAVAGGKKQPYYVHLKSPSGGEEPMRMAGLWDEWTDPEGQKVRSFTMLTTDSAPKLSWLHDRMPALLRGDADVEAWLGPEPNLKVIRPYNGDDLAWHPVTPAMSKPSYQGPDACRDVRQSKGSIHAFFKPKGGGGGAAAAGGNGGKGGAAVDGGGGGESQAVAGAPAGEEGAAAAAAAAAVVKREAHAPPQQTGGGGGDSGGGDGGASGPGAAALNADDNAGPSAADEAAAAKQEAGGKRPGAGPDAGAGAPAEKKPRTAP</sequence>
<proteinExistence type="inferred from homology"/>
<dbReference type="EMBL" id="BDRX01000159">
    <property type="protein sequence ID" value="GBF99465.1"/>
    <property type="molecule type" value="Genomic_DNA"/>
</dbReference>
<feature type="compositionally biased region" description="Gly residues" evidence="8">
    <location>
        <begin position="326"/>
        <end position="347"/>
    </location>
</feature>
<dbReference type="InterPro" id="IPR003738">
    <property type="entry name" value="SRAP"/>
</dbReference>
<dbReference type="PANTHER" id="PTHR13604">
    <property type="entry name" value="DC12-RELATED"/>
    <property type="match status" value="1"/>
</dbReference>
<keyword evidence="2" id="KW-0645">Protease</keyword>
<organism evidence="9 10">
    <name type="scientific">Raphidocelis subcapitata</name>
    <dbReference type="NCBI Taxonomy" id="307507"/>
    <lineage>
        <taxon>Eukaryota</taxon>
        <taxon>Viridiplantae</taxon>
        <taxon>Chlorophyta</taxon>
        <taxon>core chlorophytes</taxon>
        <taxon>Chlorophyceae</taxon>
        <taxon>CS clade</taxon>
        <taxon>Sphaeropleales</taxon>
        <taxon>Selenastraceae</taxon>
        <taxon>Raphidocelis</taxon>
    </lineage>
</organism>
<accession>A0A2V0PQH9</accession>
<evidence type="ECO:0000313" key="10">
    <source>
        <dbReference type="Proteomes" id="UP000247498"/>
    </source>
</evidence>
<feature type="region of interest" description="Disordered" evidence="8">
    <location>
        <begin position="377"/>
        <end position="456"/>
    </location>
</feature>
<feature type="compositionally biased region" description="Gly residues" evidence="8">
    <location>
        <begin position="119"/>
        <end position="137"/>
    </location>
</feature>
<feature type="compositionally biased region" description="Gly residues" evidence="8">
    <location>
        <begin position="388"/>
        <end position="404"/>
    </location>
</feature>
<keyword evidence="5" id="KW-0190">Covalent protein-DNA linkage</keyword>
<feature type="compositionally biased region" description="Gly residues" evidence="8">
    <location>
        <begin position="57"/>
        <end position="111"/>
    </location>
</feature>
<dbReference type="STRING" id="307507.A0A2V0PQH9"/>
<evidence type="ECO:0008006" key="11">
    <source>
        <dbReference type="Google" id="ProtNLM"/>
    </source>
</evidence>
<reference evidence="9 10" key="1">
    <citation type="journal article" date="2018" name="Sci. Rep.">
        <title>Raphidocelis subcapitata (=Pseudokirchneriella subcapitata) provides an insight into genome evolution and environmental adaptations in the Sphaeropleales.</title>
        <authorList>
            <person name="Suzuki S."/>
            <person name="Yamaguchi H."/>
            <person name="Nakajima N."/>
            <person name="Kawachi M."/>
        </authorList>
    </citation>
    <scope>NUCLEOTIDE SEQUENCE [LARGE SCALE GENOMIC DNA]</scope>
    <source>
        <strain evidence="9 10">NIES-35</strain>
    </source>
</reference>
<dbReference type="GO" id="GO:0106300">
    <property type="term" value="P:protein-DNA covalent cross-linking repair"/>
    <property type="evidence" value="ECO:0007669"/>
    <property type="project" value="InterPro"/>
</dbReference>
<feature type="compositionally biased region" description="Low complexity" evidence="8">
    <location>
        <begin position="405"/>
        <end position="430"/>
    </location>
</feature>
<feature type="region of interest" description="Disordered" evidence="8">
    <location>
        <begin position="47"/>
        <end position="137"/>
    </location>
</feature>
<feature type="region of interest" description="Disordered" evidence="8">
    <location>
        <begin position="320"/>
        <end position="347"/>
    </location>
</feature>
<name>A0A2V0PQH9_9CHLO</name>
<comment type="caution">
    <text evidence="9">The sequence shown here is derived from an EMBL/GenBank/DDBJ whole genome shotgun (WGS) entry which is preliminary data.</text>
</comment>
<protein>
    <recommendedName>
        <fullName evidence="11">Embryonic stem cell-specific 5-hydroxymethylcytosine-binding protein</fullName>
    </recommendedName>
</protein>
<evidence type="ECO:0000313" key="9">
    <source>
        <dbReference type="EMBL" id="GBF99465.1"/>
    </source>
</evidence>
<comment type="similarity">
    <text evidence="1">Belongs to the SOS response-associated peptidase family.</text>
</comment>
<dbReference type="SUPFAM" id="SSF143081">
    <property type="entry name" value="BB1717-like"/>
    <property type="match status" value="1"/>
</dbReference>
<feature type="region of interest" description="Disordered" evidence="8">
    <location>
        <begin position="1"/>
        <end position="20"/>
    </location>
</feature>
<dbReference type="PANTHER" id="PTHR13604:SF0">
    <property type="entry name" value="ABASIC SITE PROCESSING PROTEIN HMCES"/>
    <property type="match status" value="1"/>
</dbReference>
<dbReference type="OrthoDB" id="2111841at2759"/>
<dbReference type="Proteomes" id="UP000247498">
    <property type="component" value="Unassembled WGS sequence"/>
</dbReference>
<dbReference type="GO" id="GO:0008233">
    <property type="term" value="F:peptidase activity"/>
    <property type="evidence" value="ECO:0007669"/>
    <property type="project" value="UniProtKB-KW"/>
</dbReference>
<keyword evidence="10" id="KW-1185">Reference proteome</keyword>